<evidence type="ECO:0000256" key="5">
    <source>
        <dbReference type="SAM" id="Phobius"/>
    </source>
</evidence>
<dbReference type="InterPro" id="IPR002781">
    <property type="entry name" value="TM_pro_TauE-like"/>
</dbReference>
<keyword evidence="3 5" id="KW-1133">Transmembrane helix</keyword>
<dbReference type="PANTHER" id="PTHR43483:SF3">
    <property type="entry name" value="MEMBRANE TRANSPORTER PROTEIN HI_0806-RELATED"/>
    <property type="match status" value="1"/>
</dbReference>
<evidence type="ECO:0000256" key="4">
    <source>
        <dbReference type="ARBA" id="ARBA00023136"/>
    </source>
</evidence>
<sequence>MIEALFYYLLLGAVAGVLAGMLGIGGGLIIVPALLVTFKMQGFDPSVIMHLALGTSLATIVVTSLSSIRTHHQHGAVQWAVVVRLSAGIMVGALCGAFLADQISSGWLQKIFAVFALLVALQMALELRPEVGHHLPSRTVLAGVGGVIGVVSALIGIGGGSMTTPFLLWCGVAVRQAIATSAACGLPIAMAGALGYWLAGLDVTGLPEWSSGYLYWPALLGVVASSVVCASFGARMTHRLPVRVLKRVFSLLLFFIGCYLIIS</sequence>
<evidence type="ECO:0000256" key="2">
    <source>
        <dbReference type="ARBA" id="ARBA00022692"/>
    </source>
</evidence>
<feature type="transmembrane region" description="Helical" evidence="5">
    <location>
        <begin position="213"/>
        <end position="232"/>
    </location>
</feature>
<feature type="transmembrane region" description="Helical" evidence="5">
    <location>
        <begin position="177"/>
        <end position="198"/>
    </location>
</feature>
<feature type="transmembrane region" description="Helical" evidence="5">
    <location>
        <begin position="47"/>
        <end position="65"/>
    </location>
</feature>
<dbReference type="AlphaFoldDB" id="A0A3B0ZF77"/>
<reference evidence="6" key="1">
    <citation type="submission" date="2018-06" db="EMBL/GenBank/DDBJ databases">
        <authorList>
            <person name="Zhirakovskaya E."/>
        </authorList>
    </citation>
    <scope>NUCLEOTIDE SEQUENCE</scope>
</reference>
<comment type="subcellular location">
    <subcellularLocation>
        <location evidence="1">Membrane</location>
        <topology evidence="1">Multi-pass membrane protein</topology>
    </subcellularLocation>
</comment>
<dbReference type="Pfam" id="PF01925">
    <property type="entry name" value="TauE"/>
    <property type="match status" value="1"/>
</dbReference>
<evidence type="ECO:0000256" key="1">
    <source>
        <dbReference type="ARBA" id="ARBA00004141"/>
    </source>
</evidence>
<proteinExistence type="predicted"/>
<name>A0A3B0ZF77_9ZZZZ</name>
<accession>A0A3B0ZF77</accession>
<feature type="transmembrane region" description="Helical" evidence="5">
    <location>
        <begin position="6"/>
        <end position="35"/>
    </location>
</feature>
<feature type="transmembrane region" description="Helical" evidence="5">
    <location>
        <begin position="77"/>
        <end position="100"/>
    </location>
</feature>
<organism evidence="6">
    <name type="scientific">hydrothermal vent metagenome</name>
    <dbReference type="NCBI Taxonomy" id="652676"/>
    <lineage>
        <taxon>unclassified sequences</taxon>
        <taxon>metagenomes</taxon>
        <taxon>ecological metagenomes</taxon>
    </lineage>
</organism>
<feature type="transmembrane region" description="Helical" evidence="5">
    <location>
        <begin position="107"/>
        <end position="125"/>
    </location>
</feature>
<dbReference type="PANTHER" id="PTHR43483">
    <property type="entry name" value="MEMBRANE TRANSPORTER PROTEIN HI_0806-RELATED"/>
    <property type="match status" value="1"/>
</dbReference>
<gene>
    <name evidence="6" type="ORF">MNBD_GAMMA17-737</name>
</gene>
<keyword evidence="2 5" id="KW-0812">Transmembrane</keyword>
<dbReference type="EMBL" id="UOFQ01000054">
    <property type="protein sequence ID" value="VAW86843.1"/>
    <property type="molecule type" value="Genomic_DNA"/>
</dbReference>
<evidence type="ECO:0000313" key="6">
    <source>
        <dbReference type="EMBL" id="VAW86843.1"/>
    </source>
</evidence>
<keyword evidence="4 5" id="KW-0472">Membrane</keyword>
<dbReference type="GO" id="GO:0016020">
    <property type="term" value="C:membrane"/>
    <property type="evidence" value="ECO:0007669"/>
    <property type="project" value="UniProtKB-SubCell"/>
</dbReference>
<protein>
    <submittedName>
        <fullName evidence="6">Uncharacterized UPF0721 integral membrane protein</fullName>
    </submittedName>
</protein>
<feature type="transmembrane region" description="Helical" evidence="5">
    <location>
        <begin position="145"/>
        <end position="170"/>
    </location>
</feature>
<evidence type="ECO:0000256" key="3">
    <source>
        <dbReference type="ARBA" id="ARBA00022989"/>
    </source>
</evidence>
<feature type="transmembrane region" description="Helical" evidence="5">
    <location>
        <begin position="244"/>
        <end position="262"/>
    </location>
</feature>